<evidence type="ECO:0000256" key="13">
    <source>
        <dbReference type="ARBA" id="ARBA00065167"/>
    </source>
</evidence>
<comment type="subcellular location">
    <subcellularLocation>
        <location evidence="1">Nucleus</location>
    </subcellularLocation>
</comment>
<dbReference type="Gene3D" id="3.40.50.410">
    <property type="entry name" value="von Willebrand factor, type A domain"/>
    <property type="match status" value="1"/>
</dbReference>
<organism evidence="15">
    <name type="scientific">Cyprideis torosa</name>
    <dbReference type="NCBI Taxonomy" id="163714"/>
    <lineage>
        <taxon>Eukaryota</taxon>
        <taxon>Metazoa</taxon>
        <taxon>Ecdysozoa</taxon>
        <taxon>Arthropoda</taxon>
        <taxon>Crustacea</taxon>
        <taxon>Oligostraca</taxon>
        <taxon>Ostracoda</taxon>
        <taxon>Podocopa</taxon>
        <taxon>Podocopida</taxon>
        <taxon>Cytherocopina</taxon>
        <taxon>Cytheroidea</taxon>
        <taxon>Cytherideidae</taxon>
        <taxon>Cyprideis</taxon>
    </lineage>
</organism>
<dbReference type="Gene3D" id="4.10.970.10">
    <property type="entry name" value="Ku70, bridge and pillars"/>
    <property type="match status" value="1"/>
</dbReference>
<proteinExistence type="inferred from homology"/>
<dbReference type="AlphaFoldDB" id="A0A7R8ZU41"/>
<dbReference type="InterPro" id="IPR006164">
    <property type="entry name" value="DNA_bd_Ku70/Ku80"/>
</dbReference>
<evidence type="ECO:0000256" key="7">
    <source>
        <dbReference type="ARBA" id="ARBA00022806"/>
    </source>
</evidence>
<dbReference type="OrthoDB" id="3249161at2759"/>
<sequence>MWNPEGSYWLEEEEGEEHTSWTERKVGRDVTIFLIHITKKMLNPAEEDGTDDPVLSTSFRAILSAYKNAIYSQVKDIYSVVQFGSKETKNVHNVEGVSVLFPPEVPSDEVILTLHSYEKNGHVIFSELNDKTTVSDALWVCQDLFRKLSVRLADQRIVLITAEDEPHSADSALARQARQKTKDIRENGVRLEVVPWGPAFQLDKFYRGLLDLAPGEEQARGVSTFQSLLQRVHRPFYKSRTGARVTLDLGDGKTRIGVGIYQLVRPKKIPHSGYVKRDTNEDVQAVQELIHVDSGQKLKSADIIKYQEFADQKLIFKPTEVKKIKAVFPDLGLKLLGFKPLSHFNWAWHLKNPSFIYPDESKIKGSTSLFAALLSRCLARRVYPVVWYCPQEHSNICLAALYPQAEEIDEAGWQMVPPGFHVFPLPFLSDFRELPEGVARSTCPDKVTGEEEEAAGAVVKSLFRVKLNLNKFENPALQQYWTHVEALALNLDKAEEFEDYTIPNDEIIESRSQEAVQAFKEVVGIDEAYDPKQILAARAPATLKPVPSESQMKVDFEQRRLKKHNVQVLKDFLISMGCPSGDLKKMTRKRLMERVEIYFTEGRARL</sequence>
<keyword evidence="8" id="KW-0067">ATP-binding</keyword>
<dbReference type="Pfam" id="PF03731">
    <property type="entry name" value="Ku_N"/>
    <property type="match status" value="1"/>
</dbReference>
<protein>
    <recommendedName>
        <fullName evidence="3">ATP-dependent DNA helicase 2 subunit 1</fullName>
    </recommendedName>
</protein>
<dbReference type="InterPro" id="IPR016194">
    <property type="entry name" value="SPOC-like_C_dom_sf"/>
</dbReference>
<dbReference type="EMBL" id="OB668935">
    <property type="protein sequence ID" value="CAD7234510.1"/>
    <property type="molecule type" value="Genomic_DNA"/>
</dbReference>
<dbReference type="SMART" id="SM00559">
    <property type="entry name" value="Ku78"/>
    <property type="match status" value="1"/>
</dbReference>
<dbReference type="GO" id="GO:0016787">
    <property type="term" value="F:hydrolase activity"/>
    <property type="evidence" value="ECO:0007669"/>
    <property type="project" value="UniProtKB-KW"/>
</dbReference>
<dbReference type="GO" id="GO:0003684">
    <property type="term" value="F:damaged DNA binding"/>
    <property type="evidence" value="ECO:0007669"/>
    <property type="project" value="InterPro"/>
</dbReference>
<dbReference type="Gene3D" id="2.40.290.10">
    <property type="match status" value="1"/>
</dbReference>
<dbReference type="GO" id="GO:0042162">
    <property type="term" value="F:telomeric DNA binding"/>
    <property type="evidence" value="ECO:0007669"/>
    <property type="project" value="InterPro"/>
</dbReference>
<dbReference type="GO" id="GO:0003678">
    <property type="term" value="F:DNA helicase activity"/>
    <property type="evidence" value="ECO:0007669"/>
    <property type="project" value="InterPro"/>
</dbReference>
<keyword evidence="4" id="KW-0547">Nucleotide-binding</keyword>
<dbReference type="CDD" id="cd00788">
    <property type="entry name" value="KU70"/>
    <property type="match status" value="1"/>
</dbReference>
<feature type="domain" description="Ku" evidence="14">
    <location>
        <begin position="295"/>
        <end position="442"/>
    </location>
</feature>
<dbReference type="InterPro" id="IPR005161">
    <property type="entry name" value="Ku_N"/>
</dbReference>
<keyword evidence="10" id="KW-0233">DNA recombination</keyword>
<dbReference type="GO" id="GO:0043564">
    <property type="term" value="C:Ku70:Ku80 complex"/>
    <property type="evidence" value="ECO:0007669"/>
    <property type="project" value="InterPro"/>
</dbReference>
<dbReference type="FunFam" id="2.40.290.10:FF:000001">
    <property type="entry name" value="X-ray repair cross complementing 6"/>
    <property type="match status" value="1"/>
</dbReference>
<dbReference type="GO" id="GO:0000723">
    <property type="term" value="P:telomere maintenance"/>
    <property type="evidence" value="ECO:0007669"/>
    <property type="project" value="InterPro"/>
</dbReference>
<dbReference type="GO" id="GO:0006303">
    <property type="term" value="P:double-strand break repair via nonhomologous end joining"/>
    <property type="evidence" value="ECO:0007669"/>
    <property type="project" value="InterPro"/>
</dbReference>
<gene>
    <name evidence="15" type="ORF">CTOB1V02_LOCUS12326</name>
</gene>
<dbReference type="GO" id="GO:0006310">
    <property type="term" value="P:DNA recombination"/>
    <property type="evidence" value="ECO:0007669"/>
    <property type="project" value="UniProtKB-KW"/>
</dbReference>
<dbReference type="InterPro" id="IPR036465">
    <property type="entry name" value="vWFA_dom_sf"/>
</dbReference>
<keyword evidence="9" id="KW-0238">DNA-binding</keyword>
<dbReference type="PANTHER" id="PTHR12604">
    <property type="entry name" value="KU AUTOANTIGEN DNA HELICASE"/>
    <property type="match status" value="1"/>
</dbReference>
<accession>A0A7R8ZU41</accession>
<name>A0A7R8ZU41_9CRUS</name>
<dbReference type="GO" id="GO:0005524">
    <property type="term" value="F:ATP binding"/>
    <property type="evidence" value="ECO:0007669"/>
    <property type="project" value="UniProtKB-KW"/>
</dbReference>
<keyword evidence="11" id="KW-0234">DNA repair</keyword>
<evidence type="ECO:0000256" key="8">
    <source>
        <dbReference type="ARBA" id="ARBA00022840"/>
    </source>
</evidence>
<dbReference type="SUPFAM" id="SSF100939">
    <property type="entry name" value="SPOC domain-like"/>
    <property type="match status" value="1"/>
</dbReference>
<evidence type="ECO:0000256" key="9">
    <source>
        <dbReference type="ARBA" id="ARBA00023125"/>
    </source>
</evidence>
<evidence type="ECO:0000259" key="14">
    <source>
        <dbReference type="SMART" id="SM00559"/>
    </source>
</evidence>
<evidence type="ECO:0000256" key="12">
    <source>
        <dbReference type="ARBA" id="ARBA00023242"/>
    </source>
</evidence>
<dbReference type="InterPro" id="IPR027388">
    <property type="entry name" value="Ku70_bridge/pillars_dom_sf"/>
</dbReference>
<evidence type="ECO:0000256" key="3">
    <source>
        <dbReference type="ARBA" id="ARBA00014630"/>
    </source>
</evidence>
<dbReference type="Pfam" id="PF03730">
    <property type="entry name" value="Ku_C"/>
    <property type="match status" value="1"/>
</dbReference>
<keyword evidence="5" id="KW-0227">DNA damage</keyword>
<evidence type="ECO:0000256" key="5">
    <source>
        <dbReference type="ARBA" id="ARBA00022763"/>
    </source>
</evidence>
<keyword evidence="7" id="KW-0347">Helicase</keyword>
<evidence type="ECO:0000256" key="4">
    <source>
        <dbReference type="ARBA" id="ARBA00022741"/>
    </source>
</evidence>
<reference evidence="15" key="1">
    <citation type="submission" date="2020-11" db="EMBL/GenBank/DDBJ databases">
        <authorList>
            <person name="Tran Van P."/>
        </authorList>
    </citation>
    <scope>NUCLEOTIDE SEQUENCE</scope>
</reference>
<dbReference type="NCBIfam" id="TIGR00578">
    <property type="entry name" value="ku70"/>
    <property type="match status" value="1"/>
</dbReference>
<dbReference type="SUPFAM" id="SSF53300">
    <property type="entry name" value="vWA-like"/>
    <property type="match status" value="1"/>
</dbReference>
<keyword evidence="6" id="KW-0378">Hydrolase</keyword>
<evidence type="ECO:0000256" key="6">
    <source>
        <dbReference type="ARBA" id="ARBA00022801"/>
    </source>
</evidence>
<dbReference type="InterPro" id="IPR047087">
    <property type="entry name" value="KU70_core_dom"/>
</dbReference>
<dbReference type="Pfam" id="PF02735">
    <property type="entry name" value="Ku"/>
    <property type="match status" value="1"/>
</dbReference>
<dbReference type="Gene3D" id="1.10.1600.10">
    <property type="match status" value="1"/>
</dbReference>
<evidence type="ECO:0000256" key="10">
    <source>
        <dbReference type="ARBA" id="ARBA00023172"/>
    </source>
</evidence>
<dbReference type="InterPro" id="IPR005160">
    <property type="entry name" value="Ku_C"/>
</dbReference>
<evidence type="ECO:0000313" key="15">
    <source>
        <dbReference type="EMBL" id="CAD7234510.1"/>
    </source>
</evidence>
<keyword evidence="12" id="KW-0539">Nucleus</keyword>
<evidence type="ECO:0000256" key="2">
    <source>
        <dbReference type="ARBA" id="ARBA00005240"/>
    </source>
</evidence>
<evidence type="ECO:0000256" key="11">
    <source>
        <dbReference type="ARBA" id="ARBA00023204"/>
    </source>
</evidence>
<dbReference type="InterPro" id="IPR006165">
    <property type="entry name" value="Ku70"/>
</dbReference>
<dbReference type="PIRSF" id="PIRSF003033">
    <property type="entry name" value="Ku70"/>
    <property type="match status" value="1"/>
</dbReference>
<comment type="subunit">
    <text evidence="13">Heterodimer of a 70 kDa and a 80 kDa subunit.</text>
</comment>
<evidence type="ECO:0000256" key="1">
    <source>
        <dbReference type="ARBA" id="ARBA00004123"/>
    </source>
</evidence>
<comment type="similarity">
    <text evidence="2">Belongs to the ku70 family.</text>
</comment>
<dbReference type="GO" id="GO:0003690">
    <property type="term" value="F:double-stranded DNA binding"/>
    <property type="evidence" value="ECO:0007669"/>
    <property type="project" value="TreeGrafter"/>
</dbReference>
<dbReference type="PANTHER" id="PTHR12604:SF2">
    <property type="entry name" value="X-RAY REPAIR CROSS-COMPLEMENTING PROTEIN 6"/>
    <property type="match status" value="1"/>
</dbReference>